<evidence type="ECO:0000313" key="4">
    <source>
        <dbReference type="Proteomes" id="UP001054857"/>
    </source>
</evidence>
<comment type="caution">
    <text evidence="3">The sequence shown here is derived from an EMBL/GenBank/DDBJ whole genome shotgun (WGS) entry which is preliminary data.</text>
</comment>
<gene>
    <name evidence="3" type="ORF">Agub_g13329</name>
</gene>
<name>A0AAD3HS07_9CHLO</name>
<evidence type="ECO:0000256" key="2">
    <source>
        <dbReference type="SAM" id="MobiDB-lite"/>
    </source>
</evidence>
<feature type="region of interest" description="Disordered" evidence="2">
    <location>
        <begin position="167"/>
        <end position="204"/>
    </location>
</feature>
<dbReference type="Gene3D" id="6.10.250.3180">
    <property type="match status" value="1"/>
</dbReference>
<dbReference type="EMBL" id="BMAR01000043">
    <property type="protein sequence ID" value="GFR51003.1"/>
    <property type="molecule type" value="Genomic_DNA"/>
</dbReference>
<dbReference type="GO" id="GO:0006368">
    <property type="term" value="P:transcription elongation by RNA polymerase II"/>
    <property type="evidence" value="ECO:0007669"/>
    <property type="project" value="InterPro"/>
</dbReference>
<feature type="region of interest" description="Disordered" evidence="2">
    <location>
        <begin position="312"/>
        <end position="355"/>
    </location>
</feature>
<feature type="non-terminal residue" evidence="3">
    <location>
        <position position="355"/>
    </location>
</feature>
<feature type="compositionally biased region" description="Polar residues" evidence="2">
    <location>
        <begin position="342"/>
        <end position="355"/>
    </location>
</feature>
<dbReference type="PANTHER" id="PTHR47543:SF2">
    <property type="entry name" value="RNA POLYMERASE II TRANSCRIPTION FACTOR SIII SUBUNIT A"/>
    <property type="match status" value="1"/>
</dbReference>
<reference evidence="3 4" key="1">
    <citation type="journal article" date="2021" name="Sci. Rep.">
        <title>Genome sequencing of the multicellular alga Astrephomene provides insights into convergent evolution of germ-soma differentiation.</title>
        <authorList>
            <person name="Yamashita S."/>
            <person name="Yamamoto K."/>
            <person name="Matsuzaki R."/>
            <person name="Suzuki S."/>
            <person name="Yamaguchi H."/>
            <person name="Hirooka S."/>
            <person name="Minakuchi Y."/>
            <person name="Miyagishima S."/>
            <person name="Kawachi M."/>
            <person name="Toyoda A."/>
            <person name="Nozaki H."/>
        </authorList>
    </citation>
    <scope>NUCLEOTIDE SEQUENCE [LARGE SCALE GENOMIC DNA]</scope>
    <source>
        <strain evidence="3 4">NIES-4017</strain>
    </source>
</reference>
<protein>
    <submittedName>
        <fullName evidence="3">Uncharacterized protein</fullName>
    </submittedName>
</protein>
<keyword evidence="4" id="KW-1185">Reference proteome</keyword>
<keyword evidence="1" id="KW-0175">Coiled coil</keyword>
<feature type="coiled-coil region" evidence="1">
    <location>
        <begin position="122"/>
        <end position="156"/>
    </location>
</feature>
<dbReference type="PANTHER" id="PTHR47543">
    <property type="entry name" value="OS08G0169600 PROTEIN"/>
    <property type="match status" value="1"/>
</dbReference>
<dbReference type="Pfam" id="PF06881">
    <property type="entry name" value="Elongin_A"/>
    <property type="match status" value="1"/>
</dbReference>
<evidence type="ECO:0000256" key="1">
    <source>
        <dbReference type="SAM" id="Coils"/>
    </source>
</evidence>
<sequence length="355" mass="37164">MEDDEAAEVRPAPRPVQIPTLRDVCVNTLIRYRQYLGDVGFMDSESLRAVAWHCSTEQLARIEDETLEGSDRNLEWYTWHLWKRLLETELGGRGAEVPPLESPEPPDYTAPRGIEAQPGDYRLLYSQRKAEMEERAAAARERIAAAYQQAQEQKDARKAKMIDKLAPTKRHRTGASASSSAAGRLPGQSAYLHKPRPDSRSSIMGKPGAQLKLLKDLGLVKPGGGGGSGTTSTVRIVRPASAVPSAATGHSSSLAGAQLLARATAGQLGRTHVGASGRLGLHQEAQPPLLAARSAAVAAAAAARSGVGVVGGGGAGGSIGSRGAVMPGLSPGGSKRPAGEVSLTSQPPGKQSRTA</sequence>
<organism evidence="3 4">
    <name type="scientific">Astrephomene gubernaculifera</name>
    <dbReference type="NCBI Taxonomy" id="47775"/>
    <lineage>
        <taxon>Eukaryota</taxon>
        <taxon>Viridiplantae</taxon>
        <taxon>Chlorophyta</taxon>
        <taxon>core chlorophytes</taxon>
        <taxon>Chlorophyceae</taxon>
        <taxon>CS clade</taxon>
        <taxon>Chlamydomonadales</taxon>
        <taxon>Astrephomenaceae</taxon>
        <taxon>Astrephomene</taxon>
    </lineage>
</organism>
<dbReference type="GO" id="GO:0070449">
    <property type="term" value="C:elongin complex"/>
    <property type="evidence" value="ECO:0007669"/>
    <property type="project" value="InterPro"/>
</dbReference>
<dbReference type="Proteomes" id="UP001054857">
    <property type="component" value="Unassembled WGS sequence"/>
</dbReference>
<feature type="region of interest" description="Disordered" evidence="2">
    <location>
        <begin position="94"/>
        <end position="115"/>
    </location>
</feature>
<dbReference type="InterPro" id="IPR010684">
    <property type="entry name" value="RNA_pol_II_trans_fac_SIII_A"/>
</dbReference>
<evidence type="ECO:0000313" key="3">
    <source>
        <dbReference type="EMBL" id="GFR51003.1"/>
    </source>
</evidence>
<proteinExistence type="predicted"/>
<dbReference type="AlphaFoldDB" id="A0AAD3HS07"/>
<accession>A0AAD3HS07</accession>